<gene>
    <name evidence="2" type="ORF">D7Y13_36110</name>
</gene>
<evidence type="ECO:0000256" key="1">
    <source>
        <dbReference type="SAM" id="SignalP"/>
    </source>
</evidence>
<keyword evidence="3" id="KW-1185">Reference proteome</keyword>
<evidence type="ECO:0000313" key="3">
    <source>
        <dbReference type="Proteomes" id="UP000278907"/>
    </source>
</evidence>
<reference evidence="2 3" key="1">
    <citation type="submission" date="2018-09" db="EMBL/GenBank/DDBJ databases">
        <authorList>
            <person name="Livingstone P.G."/>
            <person name="Whitworth D.E."/>
        </authorList>
    </citation>
    <scope>NUCLEOTIDE SEQUENCE [LARGE SCALE GENOMIC DNA]</scope>
    <source>
        <strain evidence="2 3">CA031B</strain>
    </source>
</reference>
<name>A0ABX9Q6D5_9BACT</name>
<feature type="signal peptide" evidence="1">
    <location>
        <begin position="1"/>
        <end position="23"/>
    </location>
</feature>
<evidence type="ECO:0000313" key="2">
    <source>
        <dbReference type="EMBL" id="RKH92598.1"/>
    </source>
</evidence>
<evidence type="ECO:0008006" key="4">
    <source>
        <dbReference type="Google" id="ProtNLM"/>
    </source>
</evidence>
<organism evidence="2 3">
    <name type="scientific">Corallococcus praedator</name>
    <dbReference type="NCBI Taxonomy" id="2316724"/>
    <lineage>
        <taxon>Bacteria</taxon>
        <taxon>Pseudomonadati</taxon>
        <taxon>Myxococcota</taxon>
        <taxon>Myxococcia</taxon>
        <taxon>Myxococcales</taxon>
        <taxon>Cystobacterineae</taxon>
        <taxon>Myxococcaceae</taxon>
        <taxon>Corallococcus</taxon>
    </lineage>
</organism>
<dbReference type="Proteomes" id="UP000278907">
    <property type="component" value="Unassembled WGS sequence"/>
</dbReference>
<proteinExistence type="predicted"/>
<comment type="caution">
    <text evidence="2">The sequence shown here is derived from an EMBL/GenBank/DDBJ whole genome shotgun (WGS) entry which is preliminary data.</text>
</comment>
<accession>A0ABX9Q6D5</accession>
<feature type="chain" id="PRO_5046681068" description="Outer membrane beta-barrel domain-containing protein" evidence="1">
    <location>
        <begin position="24"/>
        <end position="296"/>
    </location>
</feature>
<dbReference type="EMBL" id="RAWI01000462">
    <property type="protein sequence ID" value="RKH92598.1"/>
    <property type="molecule type" value="Genomic_DNA"/>
</dbReference>
<sequence>MHRVHVVAGVVSCLFGFMGVARADEASAPVDVPVSARKEEPRVEWRAVAELGFLDVLSHSLRQGSDGSIFRFPEDGGQDNLYTFVRLSAELSLRGRHTLVFLVQPLDIQTQVVLRRDVTLDGLTFPENTPLDVRYAFPFYRASYLYDLLGGPERELSVGASLQLRNATFVFTSADGTLRRANRDVGPVPLLKVRARWALSENWWVGLEADGSYAPVALINGDDDSGTVGALLDASLRGGVRVTDQVEVFLNLRYLGGGARGTSDDNEEEFGDGFTSNWLSTATVSLGVQYRLPSAD</sequence>
<keyword evidence="1" id="KW-0732">Signal</keyword>
<protein>
    <recommendedName>
        <fullName evidence="4">Outer membrane beta-barrel domain-containing protein</fullName>
    </recommendedName>
</protein>